<evidence type="ECO:0000256" key="1">
    <source>
        <dbReference type="SAM" id="Phobius"/>
    </source>
</evidence>
<dbReference type="PANTHER" id="PTHR39470:SF1">
    <property type="entry name" value="CHORISMATE SYNTHASE PROTEIN"/>
    <property type="match status" value="1"/>
</dbReference>
<gene>
    <name evidence="2" type="ORF">CLAFUR5_13579</name>
</gene>
<protein>
    <submittedName>
        <fullName evidence="2">Uncharacterized protein</fullName>
    </submittedName>
</protein>
<dbReference type="GeneID" id="71993457"/>
<accession>A0A9Q8PKR8</accession>
<keyword evidence="1" id="KW-0472">Membrane</keyword>
<evidence type="ECO:0000313" key="3">
    <source>
        <dbReference type="Proteomes" id="UP000756132"/>
    </source>
</evidence>
<evidence type="ECO:0000313" key="2">
    <source>
        <dbReference type="EMBL" id="UJO24321.1"/>
    </source>
</evidence>
<dbReference type="EMBL" id="CP090174">
    <property type="protein sequence ID" value="UJO24321.1"/>
    <property type="molecule type" value="Genomic_DNA"/>
</dbReference>
<feature type="transmembrane region" description="Helical" evidence="1">
    <location>
        <begin position="145"/>
        <end position="172"/>
    </location>
</feature>
<proteinExistence type="predicted"/>
<keyword evidence="1" id="KW-0812">Transmembrane</keyword>
<feature type="transmembrane region" description="Helical" evidence="1">
    <location>
        <begin position="48"/>
        <end position="69"/>
    </location>
</feature>
<dbReference type="OrthoDB" id="4218123at2759"/>
<keyword evidence="3" id="KW-1185">Reference proteome</keyword>
<dbReference type="Proteomes" id="UP000756132">
    <property type="component" value="Chromosome 12"/>
</dbReference>
<name>A0A9Q8PKR8_PASFU</name>
<feature type="transmembrane region" description="Helical" evidence="1">
    <location>
        <begin position="223"/>
        <end position="244"/>
    </location>
</feature>
<dbReference type="KEGG" id="ffu:CLAFUR5_13579"/>
<reference evidence="2" key="2">
    <citation type="journal article" date="2022" name="Microb. Genom.">
        <title>A chromosome-scale genome assembly of the tomato pathogen Cladosporium fulvum reveals a compartmentalized genome architecture and the presence of a dispensable chromosome.</title>
        <authorList>
            <person name="Zaccaron A.Z."/>
            <person name="Chen L.H."/>
            <person name="Samaras A."/>
            <person name="Stergiopoulos I."/>
        </authorList>
    </citation>
    <scope>NUCLEOTIDE SEQUENCE</scope>
    <source>
        <strain evidence="2">Race5_Kim</strain>
    </source>
</reference>
<feature type="transmembrane region" description="Helical" evidence="1">
    <location>
        <begin position="6"/>
        <end position="28"/>
    </location>
</feature>
<dbReference type="PANTHER" id="PTHR39470">
    <property type="entry name" value="CHROMOSOME 10, WHOLE GENOME SHOTGUN SEQUENCE"/>
    <property type="match status" value="1"/>
</dbReference>
<reference evidence="2" key="1">
    <citation type="submission" date="2021-12" db="EMBL/GenBank/DDBJ databases">
        <authorList>
            <person name="Zaccaron A."/>
            <person name="Stergiopoulos I."/>
        </authorList>
    </citation>
    <scope>NUCLEOTIDE SEQUENCE</scope>
    <source>
        <strain evidence="2">Race5_Kim</strain>
    </source>
</reference>
<sequence>MATITWGTIQSLLLFFGPWLLPRILAFYRSLKNRPASQIRPLPTKTSYALAILFISGTLAFLSTLPAFAPENIFRLTQSRLHTNGGVLLTRLATVRSVTAPDEKLRAIFDAGGLEARLLYARYGPQVLLDCTLAKAGDIGAERAFLIYALPSLLTPHLLHLFALGIATSGLLSGKEGARWRTMAIITGLILAVVEIYIISNYNDRANARSVRVNDIDFLHWKMAVYRGLAIAGSDGVLGWVIWLQATGRAFITPPTPGEKILETGAALEKVFAKTRGIGVVRNAALRDGGMRKRVDEYWFKESEVMKDVLEDAEVLEAQRNALRMLDTVRAGRDAEAFIDAVLGPEMNSAAQAHQRVMAR</sequence>
<dbReference type="AlphaFoldDB" id="A0A9Q8PKR8"/>
<dbReference type="RefSeq" id="XP_047768687.1">
    <property type="nucleotide sequence ID" value="XM_047912727.1"/>
</dbReference>
<organism evidence="2 3">
    <name type="scientific">Passalora fulva</name>
    <name type="common">Tomato leaf mold</name>
    <name type="synonym">Cladosporium fulvum</name>
    <dbReference type="NCBI Taxonomy" id="5499"/>
    <lineage>
        <taxon>Eukaryota</taxon>
        <taxon>Fungi</taxon>
        <taxon>Dikarya</taxon>
        <taxon>Ascomycota</taxon>
        <taxon>Pezizomycotina</taxon>
        <taxon>Dothideomycetes</taxon>
        <taxon>Dothideomycetidae</taxon>
        <taxon>Mycosphaerellales</taxon>
        <taxon>Mycosphaerellaceae</taxon>
        <taxon>Fulvia</taxon>
    </lineage>
</organism>
<feature type="transmembrane region" description="Helical" evidence="1">
    <location>
        <begin position="184"/>
        <end position="203"/>
    </location>
</feature>
<keyword evidence="1" id="KW-1133">Transmembrane helix</keyword>